<organism evidence="1">
    <name type="scientific">marine sediment metagenome</name>
    <dbReference type="NCBI Taxonomy" id="412755"/>
    <lineage>
        <taxon>unclassified sequences</taxon>
        <taxon>metagenomes</taxon>
        <taxon>ecological metagenomes</taxon>
    </lineage>
</organism>
<accession>A0A0F8Z6Y2</accession>
<proteinExistence type="predicted"/>
<reference evidence="1" key="1">
    <citation type="journal article" date="2015" name="Nature">
        <title>Complex archaea that bridge the gap between prokaryotes and eukaryotes.</title>
        <authorList>
            <person name="Spang A."/>
            <person name="Saw J.H."/>
            <person name="Jorgensen S.L."/>
            <person name="Zaremba-Niedzwiedzka K."/>
            <person name="Martijn J."/>
            <person name="Lind A.E."/>
            <person name="van Eijk R."/>
            <person name="Schleper C."/>
            <person name="Guy L."/>
            <person name="Ettema T.J."/>
        </authorList>
    </citation>
    <scope>NUCLEOTIDE SEQUENCE</scope>
</reference>
<feature type="non-terminal residue" evidence="1">
    <location>
        <position position="82"/>
    </location>
</feature>
<comment type="caution">
    <text evidence="1">The sequence shown here is derived from an EMBL/GenBank/DDBJ whole genome shotgun (WGS) entry which is preliminary data.</text>
</comment>
<protein>
    <submittedName>
        <fullName evidence="1">Uncharacterized protein</fullName>
    </submittedName>
</protein>
<sequence length="82" mass="9374">MGWSLDLLNISIDKIFGKIKHQVVKPDAIRHYVYFNYEGEIDIDKKRQLVKLFPDDVFVIFHPNTLGPDEKSGPSPMSQVSG</sequence>
<dbReference type="AlphaFoldDB" id="A0A0F8Z6Y2"/>
<gene>
    <name evidence="1" type="ORF">LCGC14_2810090</name>
</gene>
<dbReference type="EMBL" id="LAZR01052975">
    <property type="protein sequence ID" value="KKK81770.1"/>
    <property type="molecule type" value="Genomic_DNA"/>
</dbReference>
<name>A0A0F8Z6Y2_9ZZZZ</name>
<evidence type="ECO:0000313" key="1">
    <source>
        <dbReference type="EMBL" id="KKK81770.1"/>
    </source>
</evidence>